<dbReference type="Pfam" id="PF13472">
    <property type="entry name" value="Lipase_GDSL_2"/>
    <property type="match status" value="1"/>
</dbReference>
<keyword evidence="2" id="KW-0378">Hydrolase</keyword>
<dbReference type="InterPro" id="IPR053140">
    <property type="entry name" value="GDSL_Rv0518-like"/>
</dbReference>
<reference evidence="2" key="1">
    <citation type="submission" date="2023-03" db="EMBL/GenBank/DDBJ databases">
        <title>Edaphobacter sp.</title>
        <authorList>
            <person name="Huber K.J."/>
            <person name="Papendorf J."/>
            <person name="Pilke C."/>
            <person name="Bunk B."/>
            <person name="Sproeer C."/>
            <person name="Pester M."/>
        </authorList>
    </citation>
    <scope>NUCLEOTIDE SEQUENCE</scope>
    <source>
        <strain evidence="2">DSM 110680</strain>
    </source>
</reference>
<sequence length="390" mass="41281">MPRTWVASWGASQQVPEPQNALPAEDLTDATIRQIFHLSVGGSAVRVHFSNAFGTETLHVDSVHVARPVSSVSSSIDAASDRPLTFAGSTEAVIPPGAELISDPIDYVVAPLSDLAVSFHLQSPPAQQTGHPGSRTTSYFIHGNVVNAASLTEPKHVDHWYQVSEIDVQTPVGSAAVVVLGDSITDGHGATTNGNDRWTDVLANKLQSSQATRNIGVSNQGIGGNHLLTDGLGPNALSRFDRDVLAPAGVHWVIVFEGVNDLGGLARDGEVAPSQHTALVGRVIEAYQQMIARAHAHGIRVIGATITPYVGSSYYHPGPLSEADRQAVNQWIRAAGNFDAVLDFDSVVRDPQHPDQLLPAYDCGDHLHPSPAGYKAMGNAIPLALFQGAD</sequence>
<evidence type="ECO:0000259" key="1">
    <source>
        <dbReference type="Pfam" id="PF13472"/>
    </source>
</evidence>
<feature type="domain" description="SGNH hydrolase-type esterase" evidence="1">
    <location>
        <begin position="179"/>
        <end position="376"/>
    </location>
</feature>
<dbReference type="PANTHER" id="PTHR43784">
    <property type="entry name" value="GDSL-LIKE LIPASE/ACYLHYDROLASE, PUTATIVE (AFU_ORTHOLOGUE AFUA_2G00820)-RELATED"/>
    <property type="match status" value="1"/>
</dbReference>
<dbReference type="GO" id="GO:0016788">
    <property type="term" value="F:hydrolase activity, acting on ester bonds"/>
    <property type="evidence" value="ECO:0007669"/>
    <property type="project" value="UniProtKB-ARBA"/>
</dbReference>
<dbReference type="Gene3D" id="3.40.50.1110">
    <property type="entry name" value="SGNH hydrolase"/>
    <property type="match status" value="1"/>
</dbReference>
<protein>
    <submittedName>
        <fullName evidence="2">SGNH/GDSL hydrolase family protein</fullName>
    </submittedName>
</protein>
<dbReference type="PANTHER" id="PTHR43784:SF2">
    <property type="entry name" value="GDSL-LIKE LIPASE_ACYLHYDROLASE, PUTATIVE (AFU_ORTHOLOGUE AFUA_2G00820)-RELATED"/>
    <property type="match status" value="1"/>
</dbReference>
<gene>
    <name evidence="2" type="ORF">P8935_04725</name>
</gene>
<dbReference type="EMBL" id="CP121196">
    <property type="protein sequence ID" value="XBH18639.1"/>
    <property type="molecule type" value="Genomic_DNA"/>
</dbReference>
<dbReference type="InterPro" id="IPR013830">
    <property type="entry name" value="SGNH_hydro"/>
</dbReference>
<dbReference type="SUPFAM" id="SSF52266">
    <property type="entry name" value="SGNH hydrolase"/>
    <property type="match status" value="1"/>
</dbReference>
<dbReference type="RefSeq" id="WP_348263865.1">
    <property type="nucleotide sequence ID" value="NZ_CP121196.1"/>
</dbReference>
<dbReference type="InterPro" id="IPR036514">
    <property type="entry name" value="SGNH_hydro_sf"/>
</dbReference>
<name>A0AAU7DMS8_9BACT</name>
<evidence type="ECO:0000313" key="2">
    <source>
        <dbReference type="EMBL" id="XBH18639.1"/>
    </source>
</evidence>
<dbReference type="CDD" id="cd01830">
    <property type="entry name" value="XynE_like"/>
    <property type="match status" value="1"/>
</dbReference>
<accession>A0AAU7DMS8</accession>
<organism evidence="2">
    <name type="scientific">Telmatobacter sp. DSM 110680</name>
    <dbReference type="NCBI Taxonomy" id="3036704"/>
    <lineage>
        <taxon>Bacteria</taxon>
        <taxon>Pseudomonadati</taxon>
        <taxon>Acidobacteriota</taxon>
        <taxon>Terriglobia</taxon>
        <taxon>Terriglobales</taxon>
        <taxon>Acidobacteriaceae</taxon>
        <taxon>Telmatobacter</taxon>
    </lineage>
</organism>
<proteinExistence type="predicted"/>
<dbReference type="AlphaFoldDB" id="A0AAU7DMS8"/>